<keyword evidence="1" id="KW-0175">Coiled coil</keyword>
<dbReference type="Pfam" id="PF01551">
    <property type="entry name" value="Peptidase_M23"/>
    <property type="match status" value="1"/>
</dbReference>
<dbReference type="Proteomes" id="UP000659223">
    <property type="component" value="Unassembled WGS sequence"/>
</dbReference>
<feature type="coiled-coil region" evidence="1">
    <location>
        <begin position="90"/>
        <end position="131"/>
    </location>
</feature>
<feature type="compositionally biased region" description="Low complexity" evidence="2">
    <location>
        <begin position="9"/>
        <end position="26"/>
    </location>
</feature>
<dbReference type="CDD" id="cd12797">
    <property type="entry name" value="M23_peptidase"/>
    <property type="match status" value="1"/>
</dbReference>
<feature type="region of interest" description="Disordered" evidence="2">
    <location>
        <begin position="9"/>
        <end position="33"/>
    </location>
</feature>
<feature type="coiled-coil region" evidence="1">
    <location>
        <begin position="214"/>
        <end position="241"/>
    </location>
</feature>
<keyword evidence="5" id="KW-1185">Reference proteome</keyword>
<evidence type="ECO:0000313" key="5">
    <source>
        <dbReference type="Proteomes" id="UP000659223"/>
    </source>
</evidence>
<dbReference type="SUPFAM" id="SSF51261">
    <property type="entry name" value="Duplicated hybrid motif"/>
    <property type="match status" value="1"/>
</dbReference>
<dbReference type="PANTHER" id="PTHR21666">
    <property type="entry name" value="PEPTIDASE-RELATED"/>
    <property type="match status" value="1"/>
</dbReference>
<dbReference type="InterPro" id="IPR050570">
    <property type="entry name" value="Cell_wall_metabolism_enzyme"/>
</dbReference>
<organism evidence="4 5">
    <name type="scientific">Streptomyces hiroshimensis</name>
    <dbReference type="NCBI Taxonomy" id="66424"/>
    <lineage>
        <taxon>Bacteria</taxon>
        <taxon>Bacillati</taxon>
        <taxon>Actinomycetota</taxon>
        <taxon>Actinomycetes</taxon>
        <taxon>Kitasatosporales</taxon>
        <taxon>Streptomycetaceae</taxon>
        <taxon>Streptomyces</taxon>
    </lineage>
</organism>
<dbReference type="InterPro" id="IPR016047">
    <property type="entry name" value="M23ase_b-sheet_dom"/>
</dbReference>
<name>A0ABQ2YR35_9ACTN</name>
<dbReference type="PANTHER" id="PTHR21666:SF270">
    <property type="entry name" value="MUREIN HYDROLASE ACTIVATOR ENVC"/>
    <property type="match status" value="1"/>
</dbReference>
<dbReference type="InterPro" id="IPR011055">
    <property type="entry name" value="Dup_hybrid_motif"/>
</dbReference>
<proteinExistence type="predicted"/>
<reference evidence="5" key="1">
    <citation type="journal article" date="2019" name="Int. J. Syst. Evol. Microbiol.">
        <title>The Global Catalogue of Microorganisms (GCM) 10K type strain sequencing project: providing services to taxonomists for standard genome sequencing and annotation.</title>
        <authorList>
            <consortium name="The Broad Institute Genomics Platform"/>
            <consortium name="The Broad Institute Genome Sequencing Center for Infectious Disease"/>
            <person name="Wu L."/>
            <person name="Ma J."/>
        </authorList>
    </citation>
    <scope>NUCLEOTIDE SEQUENCE [LARGE SCALE GENOMIC DNA]</scope>
    <source>
        <strain evidence="5">JCM 4586</strain>
    </source>
</reference>
<sequence>MPGSLAQAARIARPAAAVPPNGPQRGRPGRTRDKIASMRRLYRPIRGPRLLPRAGAAVVSVLCVLCAVCALGFPSLPSAPPETARAPDRASRVTSEVLRLAEEVEQTRRQYEQAQRAAKEERARSREIDRLLQGRRVVSDTLREDVGSAARAEYRTGGFTTAPADESDAEDPLELVALQVPDARRRARLARMMDEDDRKSRRLVAEGEELALARPELDKDSERLREQVRAVEARLVAARGDLNTLAQAAIDNGRCIPLRRAAAGGGTGAEHAAAQANGRWTRPVTSYQLTAGFGGVGANWASTHSGQDFAVPSGTPVRSIGAGTVVAAGCGGAFGISLVVQHEDGWYSQYAHLAATFVTPGQQVRAGQWIGLSGTTGNSTGPHLHFEIRTSPEFGSAVDPVPWLNAHGVRL</sequence>
<evidence type="ECO:0000256" key="2">
    <source>
        <dbReference type="SAM" id="MobiDB-lite"/>
    </source>
</evidence>
<dbReference type="Gene3D" id="2.70.70.10">
    <property type="entry name" value="Glucose Permease (Domain IIA)"/>
    <property type="match status" value="1"/>
</dbReference>
<dbReference type="EMBL" id="BMUT01000009">
    <property type="protein sequence ID" value="GGX92580.1"/>
    <property type="molecule type" value="Genomic_DNA"/>
</dbReference>
<accession>A0ABQ2YR35</accession>
<comment type="caution">
    <text evidence="4">The sequence shown here is derived from an EMBL/GenBank/DDBJ whole genome shotgun (WGS) entry which is preliminary data.</text>
</comment>
<gene>
    <name evidence="4" type="ORF">GCM10010324_43070</name>
</gene>
<evidence type="ECO:0000313" key="4">
    <source>
        <dbReference type="EMBL" id="GGX92580.1"/>
    </source>
</evidence>
<protein>
    <submittedName>
        <fullName evidence="4">Peptidase</fullName>
    </submittedName>
</protein>
<evidence type="ECO:0000259" key="3">
    <source>
        <dbReference type="Pfam" id="PF01551"/>
    </source>
</evidence>
<feature type="domain" description="M23ase beta-sheet core" evidence="3">
    <location>
        <begin position="303"/>
        <end position="400"/>
    </location>
</feature>
<evidence type="ECO:0000256" key="1">
    <source>
        <dbReference type="SAM" id="Coils"/>
    </source>
</evidence>